<evidence type="ECO:0000256" key="3">
    <source>
        <dbReference type="ARBA" id="ARBA00001522"/>
    </source>
</evidence>
<dbReference type="GO" id="GO:0016301">
    <property type="term" value="F:kinase activity"/>
    <property type="evidence" value="ECO:0007669"/>
    <property type="project" value="UniProtKB-KW"/>
</dbReference>
<dbReference type="GO" id="GO:0016779">
    <property type="term" value="F:nucleotidyltransferase activity"/>
    <property type="evidence" value="ECO:0007669"/>
    <property type="project" value="UniProtKB-KW"/>
</dbReference>
<comment type="similarity">
    <text evidence="7">Belongs to the CobU/CobP family.</text>
</comment>
<evidence type="ECO:0000256" key="5">
    <source>
        <dbReference type="ARBA" id="ARBA00004692"/>
    </source>
</evidence>
<keyword evidence="12" id="KW-0547">Nucleotide-binding</keyword>
<protein>
    <recommendedName>
        <fullName evidence="16">Adenosylcobinamide kinase</fullName>
        <ecNumber evidence="8">2.7.1.156</ecNumber>
        <ecNumber evidence="9">2.7.7.62</ecNumber>
    </recommendedName>
    <alternativeName>
        <fullName evidence="17">Adenosylcobinamide-phosphate guanylyltransferase</fullName>
    </alternativeName>
</protein>
<dbReference type="RefSeq" id="WP_345328518.1">
    <property type="nucleotide sequence ID" value="NZ_BAABGA010000120.1"/>
</dbReference>
<dbReference type="PANTHER" id="PTHR34848">
    <property type="match status" value="1"/>
</dbReference>
<dbReference type="Gene3D" id="3.40.50.300">
    <property type="entry name" value="P-loop containing nucleotide triphosphate hydrolases"/>
    <property type="match status" value="1"/>
</dbReference>
<dbReference type="SUPFAM" id="SSF52540">
    <property type="entry name" value="P-loop containing nucleoside triphosphate hydrolases"/>
    <property type="match status" value="1"/>
</dbReference>
<evidence type="ECO:0000256" key="7">
    <source>
        <dbReference type="ARBA" id="ARBA00007490"/>
    </source>
</evidence>
<evidence type="ECO:0000256" key="1">
    <source>
        <dbReference type="ARBA" id="ARBA00000312"/>
    </source>
</evidence>
<keyword evidence="19" id="KW-1185">Reference proteome</keyword>
<sequence length="233" mass="25317">MLHPQRKGTLTLILGGVRSGKSQFAHSLALELGDDDVLFVATAEVGDQEMSRRIELHRRSRPATWQTLEQTRGIGKTLAAMPSLPAVVLVDCLTLLTSNVMLSDDPVHDPLNDPLHNAMNKGNRDPRDTDIAATDASIESRLDTEVDDLIQFAERHCVHLIVVSGEVGMGIVPEHSLGRQFRDLLGRANQTLAAHATATYLMVAGLPVEVSAIATTVQQASSYLQATRTKEIL</sequence>
<evidence type="ECO:0000256" key="9">
    <source>
        <dbReference type="ARBA" id="ARBA00012523"/>
    </source>
</evidence>
<dbReference type="PANTHER" id="PTHR34848:SF1">
    <property type="entry name" value="BIFUNCTIONAL ADENOSYLCOBALAMIN BIOSYNTHESIS PROTEIN COBU"/>
    <property type="match status" value="1"/>
</dbReference>
<organism evidence="18 19">
    <name type="scientific">Novipirellula rosea</name>
    <dbReference type="NCBI Taxonomy" id="1031540"/>
    <lineage>
        <taxon>Bacteria</taxon>
        <taxon>Pseudomonadati</taxon>
        <taxon>Planctomycetota</taxon>
        <taxon>Planctomycetia</taxon>
        <taxon>Pirellulales</taxon>
        <taxon>Pirellulaceae</taxon>
        <taxon>Novipirellula</taxon>
    </lineage>
</organism>
<keyword evidence="11" id="KW-0808">Transferase</keyword>
<keyword evidence="10" id="KW-0169">Cobalamin biosynthesis</keyword>
<proteinExistence type="inferred from homology"/>
<evidence type="ECO:0000256" key="16">
    <source>
        <dbReference type="ARBA" id="ARBA00029570"/>
    </source>
</evidence>
<evidence type="ECO:0000256" key="2">
    <source>
        <dbReference type="ARBA" id="ARBA00000711"/>
    </source>
</evidence>
<comment type="pathway">
    <text evidence="6">Cofactor biosynthesis; adenosylcobalamin biosynthesis; adenosylcobalamin from cob(II)yrinate a,c-diamide: step 5/7.</text>
</comment>
<gene>
    <name evidence="18" type="primary">cobU</name>
    <name evidence="18" type="ORF">GCM10023156_66640</name>
</gene>
<evidence type="ECO:0000256" key="15">
    <source>
        <dbReference type="ARBA" id="ARBA00023134"/>
    </source>
</evidence>
<evidence type="ECO:0000256" key="4">
    <source>
        <dbReference type="ARBA" id="ARBA00003889"/>
    </source>
</evidence>
<keyword evidence="13 18" id="KW-0418">Kinase</keyword>
<comment type="caution">
    <text evidence="18">The sequence shown here is derived from an EMBL/GenBank/DDBJ whole genome shotgun (WGS) entry which is preliminary data.</text>
</comment>
<keyword evidence="18" id="KW-0548">Nucleotidyltransferase</keyword>
<evidence type="ECO:0000256" key="6">
    <source>
        <dbReference type="ARBA" id="ARBA00005159"/>
    </source>
</evidence>
<reference evidence="19" key="1">
    <citation type="journal article" date="2019" name="Int. J. Syst. Evol. Microbiol.">
        <title>The Global Catalogue of Microorganisms (GCM) 10K type strain sequencing project: providing services to taxonomists for standard genome sequencing and annotation.</title>
        <authorList>
            <consortium name="The Broad Institute Genomics Platform"/>
            <consortium name="The Broad Institute Genome Sequencing Center for Infectious Disease"/>
            <person name="Wu L."/>
            <person name="Ma J."/>
        </authorList>
    </citation>
    <scope>NUCLEOTIDE SEQUENCE [LARGE SCALE GENOMIC DNA]</scope>
    <source>
        <strain evidence="19">JCM 17759</strain>
    </source>
</reference>
<evidence type="ECO:0000256" key="8">
    <source>
        <dbReference type="ARBA" id="ARBA00012016"/>
    </source>
</evidence>
<accession>A0ABP8NRK1</accession>
<keyword evidence="14" id="KW-0067">ATP-binding</keyword>
<dbReference type="NCBIfam" id="NF004469">
    <property type="entry name" value="PRK05800.1"/>
    <property type="match status" value="1"/>
</dbReference>
<name>A0ABP8NRK1_9BACT</name>
<dbReference type="EC" id="2.7.1.156" evidence="8"/>
<evidence type="ECO:0000256" key="11">
    <source>
        <dbReference type="ARBA" id="ARBA00022679"/>
    </source>
</evidence>
<dbReference type="Proteomes" id="UP001500840">
    <property type="component" value="Unassembled WGS sequence"/>
</dbReference>
<comment type="function">
    <text evidence="4">Catalyzes ATP-dependent phosphorylation of adenosylcobinamide and addition of GMP to adenosylcobinamide phosphate.</text>
</comment>
<evidence type="ECO:0000256" key="13">
    <source>
        <dbReference type="ARBA" id="ARBA00022777"/>
    </source>
</evidence>
<dbReference type="InterPro" id="IPR003203">
    <property type="entry name" value="CobU/CobP"/>
</dbReference>
<dbReference type="EMBL" id="BAABGA010000120">
    <property type="protein sequence ID" value="GAA4471674.1"/>
    <property type="molecule type" value="Genomic_DNA"/>
</dbReference>
<dbReference type="EC" id="2.7.7.62" evidence="9"/>
<evidence type="ECO:0000256" key="10">
    <source>
        <dbReference type="ARBA" id="ARBA00022573"/>
    </source>
</evidence>
<keyword evidence="15" id="KW-0342">GTP-binding</keyword>
<evidence type="ECO:0000313" key="18">
    <source>
        <dbReference type="EMBL" id="GAA4471674.1"/>
    </source>
</evidence>
<evidence type="ECO:0000256" key="12">
    <source>
        <dbReference type="ARBA" id="ARBA00022741"/>
    </source>
</evidence>
<dbReference type="Pfam" id="PF02283">
    <property type="entry name" value="CobU"/>
    <property type="match status" value="1"/>
</dbReference>
<evidence type="ECO:0000256" key="14">
    <source>
        <dbReference type="ARBA" id="ARBA00022840"/>
    </source>
</evidence>
<comment type="catalytic activity">
    <reaction evidence="1">
        <text>adenosylcob(III)inamide + ATP = adenosylcob(III)inamide phosphate + ADP + H(+)</text>
        <dbReference type="Rhea" id="RHEA:15769"/>
        <dbReference type="ChEBI" id="CHEBI:2480"/>
        <dbReference type="ChEBI" id="CHEBI:15378"/>
        <dbReference type="ChEBI" id="CHEBI:30616"/>
        <dbReference type="ChEBI" id="CHEBI:58502"/>
        <dbReference type="ChEBI" id="CHEBI:456216"/>
        <dbReference type="EC" id="2.7.1.156"/>
    </reaction>
</comment>
<dbReference type="InterPro" id="IPR027417">
    <property type="entry name" value="P-loop_NTPase"/>
</dbReference>
<evidence type="ECO:0000256" key="17">
    <source>
        <dbReference type="ARBA" id="ARBA00030571"/>
    </source>
</evidence>
<evidence type="ECO:0000313" key="19">
    <source>
        <dbReference type="Proteomes" id="UP001500840"/>
    </source>
</evidence>
<dbReference type="CDD" id="cd00544">
    <property type="entry name" value="CobU"/>
    <property type="match status" value="1"/>
</dbReference>
<comment type="catalytic activity">
    <reaction evidence="3">
        <text>adenosylcob(III)inamide + GTP = adenosylcob(III)inamide phosphate + GDP + H(+)</text>
        <dbReference type="Rhea" id="RHEA:15765"/>
        <dbReference type="ChEBI" id="CHEBI:2480"/>
        <dbReference type="ChEBI" id="CHEBI:15378"/>
        <dbReference type="ChEBI" id="CHEBI:37565"/>
        <dbReference type="ChEBI" id="CHEBI:58189"/>
        <dbReference type="ChEBI" id="CHEBI:58502"/>
        <dbReference type="EC" id="2.7.1.156"/>
    </reaction>
</comment>
<comment type="catalytic activity">
    <reaction evidence="2">
        <text>adenosylcob(III)inamide phosphate + GTP + H(+) = adenosylcob(III)inamide-GDP + diphosphate</text>
        <dbReference type="Rhea" id="RHEA:22712"/>
        <dbReference type="ChEBI" id="CHEBI:15378"/>
        <dbReference type="ChEBI" id="CHEBI:33019"/>
        <dbReference type="ChEBI" id="CHEBI:37565"/>
        <dbReference type="ChEBI" id="CHEBI:58502"/>
        <dbReference type="ChEBI" id="CHEBI:60487"/>
        <dbReference type="EC" id="2.7.7.62"/>
    </reaction>
</comment>
<comment type="pathway">
    <text evidence="5">Cofactor biosynthesis; adenosylcobalamin biosynthesis; adenosylcobalamin from cob(II)yrinate a,c-diamide: step 6/7.</text>
</comment>